<reference evidence="2 3" key="1">
    <citation type="journal article" date="2021" name="Elife">
        <title>Chloroplast acquisition without the gene transfer in kleptoplastic sea slugs, Plakobranchus ocellatus.</title>
        <authorList>
            <person name="Maeda T."/>
            <person name="Takahashi S."/>
            <person name="Yoshida T."/>
            <person name="Shimamura S."/>
            <person name="Takaki Y."/>
            <person name="Nagai Y."/>
            <person name="Toyoda A."/>
            <person name="Suzuki Y."/>
            <person name="Arimoto A."/>
            <person name="Ishii H."/>
            <person name="Satoh N."/>
            <person name="Nishiyama T."/>
            <person name="Hasebe M."/>
            <person name="Maruyama T."/>
            <person name="Minagawa J."/>
            <person name="Obokata J."/>
            <person name="Shigenobu S."/>
        </authorList>
    </citation>
    <scope>NUCLEOTIDE SEQUENCE [LARGE SCALE GENOMIC DNA]</scope>
</reference>
<organism evidence="2 3">
    <name type="scientific">Elysia marginata</name>
    <dbReference type="NCBI Taxonomy" id="1093978"/>
    <lineage>
        <taxon>Eukaryota</taxon>
        <taxon>Metazoa</taxon>
        <taxon>Spiralia</taxon>
        <taxon>Lophotrochozoa</taxon>
        <taxon>Mollusca</taxon>
        <taxon>Gastropoda</taxon>
        <taxon>Heterobranchia</taxon>
        <taxon>Euthyneura</taxon>
        <taxon>Panpulmonata</taxon>
        <taxon>Sacoglossa</taxon>
        <taxon>Placobranchoidea</taxon>
        <taxon>Plakobranchidae</taxon>
        <taxon>Elysia</taxon>
    </lineage>
</organism>
<evidence type="ECO:0000313" key="2">
    <source>
        <dbReference type="EMBL" id="GFS09631.1"/>
    </source>
</evidence>
<dbReference type="Proteomes" id="UP000762676">
    <property type="component" value="Unassembled WGS sequence"/>
</dbReference>
<protein>
    <submittedName>
        <fullName evidence="2">Uncharacterized protein</fullName>
    </submittedName>
</protein>
<accession>A0AAV4IEA6</accession>
<evidence type="ECO:0000256" key="1">
    <source>
        <dbReference type="SAM" id="MobiDB-lite"/>
    </source>
</evidence>
<dbReference type="EMBL" id="BMAT01006297">
    <property type="protein sequence ID" value="GFS09631.1"/>
    <property type="molecule type" value="Genomic_DNA"/>
</dbReference>
<name>A0AAV4IEA6_9GAST</name>
<proteinExistence type="predicted"/>
<feature type="region of interest" description="Disordered" evidence="1">
    <location>
        <begin position="116"/>
        <end position="156"/>
    </location>
</feature>
<dbReference type="AlphaFoldDB" id="A0AAV4IEA6"/>
<dbReference type="InterPro" id="IPR016024">
    <property type="entry name" value="ARM-type_fold"/>
</dbReference>
<evidence type="ECO:0000313" key="3">
    <source>
        <dbReference type="Proteomes" id="UP000762676"/>
    </source>
</evidence>
<keyword evidence="3" id="KW-1185">Reference proteome</keyword>
<gene>
    <name evidence="2" type="ORF">ElyMa_003041700</name>
</gene>
<feature type="compositionally biased region" description="Acidic residues" evidence="1">
    <location>
        <begin position="123"/>
        <end position="156"/>
    </location>
</feature>
<sequence>MMRHCGSVFFPQDTKSTLSLLRENPQVSSLILSSISGRFYERFLELTVAACKAHQIGAEAQGEHEAQVKTHVVCLTKSRDVFMRRHRGWKQARSTGDNSRGTGLVEIMLMMKHSDNIGHIGDDGDDDDDDDGDDDDDDDGDDNDDDYDDDAACSDE</sequence>
<comment type="caution">
    <text evidence="2">The sequence shown here is derived from an EMBL/GenBank/DDBJ whole genome shotgun (WGS) entry which is preliminary data.</text>
</comment>
<dbReference type="SUPFAM" id="SSF48371">
    <property type="entry name" value="ARM repeat"/>
    <property type="match status" value="1"/>
</dbReference>